<dbReference type="InterPro" id="IPR022509">
    <property type="entry name" value="Conjugation_ATPase_TraG"/>
</dbReference>
<dbReference type="Pfam" id="PF03135">
    <property type="entry name" value="CagE_TrbE_VirB"/>
    <property type="match status" value="1"/>
</dbReference>
<proteinExistence type="predicted"/>
<accession>H1Y3W2</accession>
<reference evidence="3" key="1">
    <citation type="submission" date="2011-09" db="EMBL/GenBank/DDBJ databases">
        <title>The permanent draft genome of Mucilaginibacter paludis DSM 18603.</title>
        <authorList>
            <consortium name="US DOE Joint Genome Institute (JGI-PGF)"/>
            <person name="Lucas S."/>
            <person name="Han J."/>
            <person name="Lapidus A."/>
            <person name="Bruce D."/>
            <person name="Goodwin L."/>
            <person name="Pitluck S."/>
            <person name="Peters L."/>
            <person name="Kyrpides N."/>
            <person name="Mavromatis K."/>
            <person name="Ivanova N."/>
            <person name="Mikhailova N."/>
            <person name="Held B."/>
            <person name="Detter J.C."/>
            <person name="Tapia R."/>
            <person name="Han C."/>
            <person name="Land M."/>
            <person name="Hauser L."/>
            <person name="Markowitz V."/>
            <person name="Cheng J.-F."/>
            <person name="Hugenholtz P."/>
            <person name="Woyke T."/>
            <person name="Wu D."/>
            <person name="Tindall B."/>
            <person name="Brambilla E."/>
            <person name="Klenk H.-P."/>
            <person name="Eisen J.A."/>
        </authorList>
    </citation>
    <scope>NUCLEOTIDE SEQUENCE [LARGE SCALE GENOMIC DNA]</scope>
    <source>
        <strain evidence="3">DSM 18603</strain>
    </source>
</reference>
<protein>
    <submittedName>
        <fullName evidence="3">Conjugation system ATPase, TraG family</fullName>
    </submittedName>
</protein>
<sequence length="815" mass="92528">MNTRKFETPYIGVDPGDDFDILYGSSGEFSVVIAMKNPVVQYSAAASDYDEFQNLLTGIIKILGDGYLLQKQDILHKAPFDPTAADEYLQQKFNAHFAGRAALRIDTFLTVTRQVKKGRFYVYDPKQLRDFRTAVHKVTDVLKAAKCEPSILSEKQITELVRRMLAMRFGKGAFSLNNFKPNDTEIRMGDRSVRCIPLVNSDQVDMPGELGTYTELNENEAVRGFPVDMLSFLYQVLAFEAIVYNQVIEIPAQQATLNKLEVKRKRHSGIPDPANGLCVEDIDLLLKDVARNGQLLVNVHYSIIIAAPTTDIQKSVNYVESALFQLGIIPNQNAYNQLELFRAAMPGNGIELKNYDWFLTTSDAALCLFFKERPMDDEQSSFRIRLTDRQGIPVAIDPADLPMRTGRINNRNKFVLGPSGSGKSFFMNSLVEQYLLFNMDVVIVDVGHSYSGLCAYYGGKYITWQDDKPITMNPFLITEEEYNLEKKDNLVTLIALLWKGAGGSVTTIERDVLTATVSGYYATAFAEGSGIDLSFNSFYEFALKKIPGIKTEERIPFDLDEFRYVLKKFYRGGEYESILNEAGDQSLLNERFVVYEIDALQDNLVLLPIVTLIIMDVFIQKMRNRKNQRKALILEEAWRALMSPIMSTFLLYLNKTVRKFWGEVIEVTQELSDIISNSVVKDSIINNSDTVILLDQRKFRDNYGEIAKVLSISPTEQRKIFTINQLDNREGRARFNEVYIRRGSTGEVYGVEVSRHQYYVYTTEKPEKNAVQIYVQHYGAYPAALDAFLADMDRSGIPAGDFVQKINLQNKPLTI</sequence>
<dbReference type="eggNOG" id="COG3451">
    <property type="taxonomic scope" value="Bacteria"/>
</dbReference>
<dbReference type="InterPro" id="IPR053155">
    <property type="entry name" value="F-pilin_assembly_TraC"/>
</dbReference>
<dbReference type="InterPro" id="IPR018145">
    <property type="entry name" value="CagE_TrbE_VirB_cntrl_dom"/>
</dbReference>
<gene>
    <name evidence="3" type="ORF">Mucpa_6858</name>
</gene>
<name>H1Y3W2_9SPHI</name>
<organism evidence="3 4">
    <name type="scientific">Mucilaginibacter paludis DSM 18603</name>
    <dbReference type="NCBI Taxonomy" id="714943"/>
    <lineage>
        <taxon>Bacteria</taxon>
        <taxon>Pseudomonadati</taxon>
        <taxon>Bacteroidota</taxon>
        <taxon>Sphingobacteriia</taxon>
        <taxon>Sphingobacteriales</taxon>
        <taxon>Sphingobacteriaceae</taxon>
        <taxon>Mucilaginibacter</taxon>
    </lineage>
</organism>
<dbReference type="PANTHER" id="PTHR38467:SF1">
    <property type="entry name" value="CONJUGATIVE TRANSFER: ASSEMBLY"/>
    <property type="match status" value="1"/>
</dbReference>
<keyword evidence="4" id="KW-1185">Reference proteome</keyword>
<dbReference type="PANTHER" id="PTHR38467">
    <property type="match status" value="1"/>
</dbReference>
<dbReference type="OrthoDB" id="596266at2"/>
<feature type="domain" description="CagE TrbE VirB component of type IV transporter system central" evidence="1">
    <location>
        <begin position="246"/>
        <end position="348"/>
    </location>
</feature>
<dbReference type="InterPro" id="IPR043964">
    <property type="entry name" value="P-loop_TraG"/>
</dbReference>
<dbReference type="AlphaFoldDB" id="H1Y3W2"/>
<evidence type="ECO:0000313" key="3">
    <source>
        <dbReference type="EMBL" id="EHQ30907.1"/>
    </source>
</evidence>
<dbReference type="NCBIfam" id="TIGR03783">
    <property type="entry name" value="Bac_Flav_CT_G"/>
    <property type="match status" value="1"/>
</dbReference>
<dbReference type="Proteomes" id="UP000002774">
    <property type="component" value="Chromosome"/>
</dbReference>
<dbReference type="GO" id="GO:0005524">
    <property type="term" value="F:ATP binding"/>
    <property type="evidence" value="ECO:0007669"/>
    <property type="project" value="InterPro"/>
</dbReference>
<evidence type="ECO:0000259" key="2">
    <source>
        <dbReference type="Pfam" id="PF19044"/>
    </source>
</evidence>
<feature type="domain" description="TraG P-loop" evidence="2">
    <location>
        <begin position="384"/>
        <end position="788"/>
    </location>
</feature>
<dbReference type="RefSeq" id="WP_008512970.1">
    <property type="nucleotide sequence ID" value="NZ_CM001403.1"/>
</dbReference>
<evidence type="ECO:0000259" key="1">
    <source>
        <dbReference type="Pfam" id="PF03135"/>
    </source>
</evidence>
<dbReference type="HOGENOM" id="CLU_015522_2_0_10"/>
<dbReference type="STRING" id="714943.Mucpa_6858"/>
<evidence type="ECO:0000313" key="4">
    <source>
        <dbReference type="Proteomes" id="UP000002774"/>
    </source>
</evidence>
<dbReference type="InterPro" id="IPR027417">
    <property type="entry name" value="P-loop_NTPase"/>
</dbReference>
<dbReference type="Gene3D" id="3.40.50.300">
    <property type="entry name" value="P-loop containing nucleotide triphosphate hydrolases"/>
    <property type="match status" value="1"/>
</dbReference>
<dbReference type="Gene3D" id="1.10.8.730">
    <property type="match status" value="1"/>
</dbReference>
<dbReference type="EMBL" id="CM001403">
    <property type="protein sequence ID" value="EHQ30907.1"/>
    <property type="molecule type" value="Genomic_DNA"/>
</dbReference>
<dbReference type="SUPFAM" id="SSF52540">
    <property type="entry name" value="P-loop containing nucleoside triphosphate hydrolases"/>
    <property type="match status" value="1"/>
</dbReference>
<dbReference type="Pfam" id="PF19044">
    <property type="entry name" value="P-loop_TraG"/>
    <property type="match status" value="1"/>
</dbReference>